<organism evidence="1 2">
    <name type="scientific">Nocardia albiluteola</name>
    <dbReference type="NCBI Taxonomy" id="2842303"/>
    <lineage>
        <taxon>Bacteria</taxon>
        <taxon>Bacillati</taxon>
        <taxon>Actinomycetota</taxon>
        <taxon>Actinomycetes</taxon>
        <taxon>Mycobacteriales</taxon>
        <taxon>Nocardiaceae</taxon>
        <taxon>Nocardia</taxon>
    </lineage>
</organism>
<protein>
    <recommendedName>
        <fullName evidence="3">Resolvase/invertase-type recombinase catalytic domain-containing protein</fullName>
    </recommendedName>
</protein>
<proteinExistence type="predicted"/>
<sequence>MTPLLPLAYGYLRADMLRDRDPDSGADRLRAAAESFGYALGTVFYEPAPQHGILPPAFVELVQECRRTEARAVLTLRGHLSGMTACRTILMGILGVRTDAAIRELEPNG</sequence>
<name>A0ABS6AR76_9NOCA</name>
<evidence type="ECO:0008006" key="3">
    <source>
        <dbReference type="Google" id="ProtNLM"/>
    </source>
</evidence>
<reference evidence="1 2" key="1">
    <citation type="submission" date="2021-06" db="EMBL/GenBank/DDBJ databases">
        <title>Actinomycetes sequencing.</title>
        <authorList>
            <person name="Shan Q."/>
        </authorList>
    </citation>
    <scope>NUCLEOTIDE SEQUENCE [LARGE SCALE GENOMIC DNA]</scope>
    <source>
        <strain evidence="1 2">NEAU-G5</strain>
    </source>
</reference>
<dbReference type="EMBL" id="JAHKNI010000001">
    <property type="protein sequence ID" value="MBU3060531.1"/>
    <property type="molecule type" value="Genomic_DNA"/>
</dbReference>
<dbReference type="RefSeq" id="WP_215915390.1">
    <property type="nucleotide sequence ID" value="NZ_JAHKNI010000001.1"/>
</dbReference>
<keyword evidence="2" id="KW-1185">Reference proteome</keyword>
<gene>
    <name evidence="1" type="ORF">KO481_03220</name>
</gene>
<comment type="caution">
    <text evidence="1">The sequence shown here is derived from an EMBL/GenBank/DDBJ whole genome shotgun (WGS) entry which is preliminary data.</text>
</comment>
<evidence type="ECO:0000313" key="1">
    <source>
        <dbReference type="EMBL" id="MBU3060531.1"/>
    </source>
</evidence>
<dbReference type="Proteomes" id="UP000733379">
    <property type="component" value="Unassembled WGS sequence"/>
</dbReference>
<accession>A0ABS6AR76</accession>
<evidence type="ECO:0000313" key="2">
    <source>
        <dbReference type="Proteomes" id="UP000733379"/>
    </source>
</evidence>